<protein>
    <recommendedName>
        <fullName evidence="2">Transposase-associated domain-containing protein</fullName>
    </recommendedName>
</protein>
<accession>A0A2Z6NWE6</accession>
<feature type="region of interest" description="Disordered" evidence="1">
    <location>
        <begin position="295"/>
        <end position="315"/>
    </location>
</feature>
<dbReference type="PANTHER" id="PTHR10775">
    <property type="entry name" value="OS08G0208400 PROTEIN"/>
    <property type="match status" value="1"/>
</dbReference>
<feature type="domain" description="Transposase-associated" evidence="2">
    <location>
        <begin position="7"/>
        <end position="85"/>
    </location>
</feature>
<name>A0A2Z6NWE6_TRISU</name>
<evidence type="ECO:0000256" key="1">
    <source>
        <dbReference type="SAM" id="MobiDB-lite"/>
    </source>
</evidence>
<organism evidence="3 4">
    <name type="scientific">Trifolium subterraneum</name>
    <name type="common">Subterranean clover</name>
    <dbReference type="NCBI Taxonomy" id="3900"/>
    <lineage>
        <taxon>Eukaryota</taxon>
        <taxon>Viridiplantae</taxon>
        <taxon>Streptophyta</taxon>
        <taxon>Embryophyta</taxon>
        <taxon>Tracheophyta</taxon>
        <taxon>Spermatophyta</taxon>
        <taxon>Magnoliopsida</taxon>
        <taxon>eudicotyledons</taxon>
        <taxon>Gunneridae</taxon>
        <taxon>Pentapetalae</taxon>
        <taxon>rosids</taxon>
        <taxon>fabids</taxon>
        <taxon>Fabales</taxon>
        <taxon>Fabaceae</taxon>
        <taxon>Papilionoideae</taxon>
        <taxon>50 kb inversion clade</taxon>
        <taxon>NPAAA clade</taxon>
        <taxon>Hologalegina</taxon>
        <taxon>IRL clade</taxon>
        <taxon>Trifolieae</taxon>
        <taxon>Trifolium</taxon>
    </lineage>
</organism>
<evidence type="ECO:0000313" key="4">
    <source>
        <dbReference type="Proteomes" id="UP000242715"/>
    </source>
</evidence>
<dbReference type="InterPro" id="IPR029480">
    <property type="entry name" value="Transpos_assoc"/>
</dbReference>
<dbReference type="OrthoDB" id="1412182at2759"/>
<evidence type="ECO:0000313" key="3">
    <source>
        <dbReference type="EMBL" id="GAU40225.1"/>
    </source>
</evidence>
<reference evidence="4" key="1">
    <citation type="journal article" date="2017" name="Front. Plant Sci.">
        <title>Climate Clever Clovers: New Paradigm to Reduce the Environmental Footprint of Ruminants by Breeding Low Methanogenic Forages Utilizing Haplotype Variation.</title>
        <authorList>
            <person name="Kaur P."/>
            <person name="Appels R."/>
            <person name="Bayer P.E."/>
            <person name="Keeble-Gagnere G."/>
            <person name="Wang J."/>
            <person name="Hirakawa H."/>
            <person name="Shirasawa K."/>
            <person name="Vercoe P."/>
            <person name="Stefanova K."/>
            <person name="Durmic Z."/>
            <person name="Nichols P."/>
            <person name="Revell C."/>
            <person name="Isobe S.N."/>
            <person name="Edwards D."/>
            <person name="Erskine W."/>
        </authorList>
    </citation>
    <scope>NUCLEOTIDE SEQUENCE [LARGE SCALE GENOMIC DNA]</scope>
    <source>
        <strain evidence="4">cv. Daliak</strain>
    </source>
</reference>
<keyword evidence="4" id="KW-1185">Reference proteome</keyword>
<gene>
    <name evidence="3" type="ORF">TSUD_270250</name>
</gene>
<dbReference type="Pfam" id="PF13963">
    <property type="entry name" value="Transpos_assoc"/>
    <property type="match status" value="1"/>
</dbReference>
<dbReference type="EMBL" id="DF973795">
    <property type="protein sequence ID" value="GAU40225.1"/>
    <property type="molecule type" value="Genomic_DNA"/>
</dbReference>
<dbReference type="AlphaFoldDB" id="A0A2Z6NWE6"/>
<proteinExistence type="predicted"/>
<feature type="region of interest" description="Disordered" evidence="1">
    <location>
        <begin position="359"/>
        <end position="402"/>
    </location>
</feature>
<sequence length="528" mass="60291">MNFTDHSWMYDRHDHGKRSGQVKEFFKLGVELFITTVKQNPIVIREGGIRCPCAVCQCTRMGSEDDIRKHLYRKGFQPNYWVWSSYREGSTSAPVSFGRASTSRINEPVDVPQNYQHYDPFNEMNSMITNALGYNVPIYVPNDVHEPEEDIDDYDGDQVERPNEEAQRFYDLLQETNKPLFEGSLDSKLTVCIRLIGMKCRQVPEDTMDLITKLMLDVTLDHPKDLPKDYYEAKQLVAKLGLGVKRIDCCVNRCMLYYNNEFGEKVTWHRRHRAAIKSIFNKKAAKRLSGLLSDAPKEIDKDPNNPPKWLAGGSSSTLVSKWASPEYQAKCQRNKQNRDTEQAKSSCVHLGGSRTICAPTAIQQPPNFPSSAQGNLHGGSEGYRPDLSNMSRNPSQPEYRPNDPMMNFNIDDFDIDDIDLNDIPLHVEDTWQAAMDLQETMASWRPWASNKPFCEKSTSWGLRAANNVTGCYWGLMAAKKPFMASCQRYPRESKSEFEDQERPSRVWKEKHHCTCPITGGKPSMLIGG</sequence>
<dbReference type="Proteomes" id="UP000242715">
    <property type="component" value="Unassembled WGS sequence"/>
</dbReference>
<dbReference type="PANTHER" id="PTHR10775:SF166">
    <property type="entry name" value="OS04G0146034 PROTEIN"/>
    <property type="match status" value="1"/>
</dbReference>
<evidence type="ECO:0000259" key="2">
    <source>
        <dbReference type="Pfam" id="PF13963"/>
    </source>
</evidence>
<feature type="compositionally biased region" description="Polar residues" evidence="1">
    <location>
        <begin position="361"/>
        <end position="374"/>
    </location>
</feature>